<reference evidence="1" key="1">
    <citation type="submission" date="2021-06" db="EMBL/GenBank/DDBJ databases">
        <authorList>
            <person name="Kallberg Y."/>
            <person name="Tangrot J."/>
            <person name="Rosling A."/>
        </authorList>
    </citation>
    <scope>NUCLEOTIDE SEQUENCE</scope>
    <source>
        <strain evidence="1">IL203A</strain>
    </source>
</reference>
<dbReference type="Proteomes" id="UP000789702">
    <property type="component" value="Unassembled WGS sequence"/>
</dbReference>
<evidence type="ECO:0000313" key="1">
    <source>
        <dbReference type="EMBL" id="CAG8690590.1"/>
    </source>
</evidence>
<sequence length="301" mass="33148">STFAIPSSKPPDNSDNVKQTTATNLSLVDASILALEALPHNQTNQATYHKNVAAAHAEYLSHLSVPNSDYMFSDDYTRQAIEKQISASCNTSAEDAALTETVSRYLNAVDSQGNPQPIPWNKVSKQIPQRTGAQCQARWTEALDPRIKKGKWSPSEDSILKEGVKIYGRCWIRIAEMIQGRTQSNENNVIMTVTPTVQSCDINPILTPPITPSTSTQVKLVQGIQSTGSFGPTNISLFEANENPVAMFQSPITPGFPINVSTENLFSNYIVNTNQIDNQFTYHNSPETALCFYNVYNNNNA</sequence>
<name>A0ACA9P6Q3_9GLOM</name>
<protein>
    <submittedName>
        <fullName evidence="1">4721_t:CDS:1</fullName>
    </submittedName>
</protein>
<comment type="caution">
    <text evidence="1">The sequence shown here is derived from an EMBL/GenBank/DDBJ whole genome shotgun (WGS) entry which is preliminary data.</text>
</comment>
<organism evidence="1 2">
    <name type="scientific">Dentiscutata heterogama</name>
    <dbReference type="NCBI Taxonomy" id="1316150"/>
    <lineage>
        <taxon>Eukaryota</taxon>
        <taxon>Fungi</taxon>
        <taxon>Fungi incertae sedis</taxon>
        <taxon>Mucoromycota</taxon>
        <taxon>Glomeromycotina</taxon>
        <taxon>Glomeromycetes</taxon>
        <taxon>Diversisporales</taxon>
        <taxon>Gigasporaceae</taxon>
        <taxon>Dentiscutata</taxon>
    </lineage>
</organism>
<feature type="non-terminal residue" evidence="1">
    <location>
        <position position="301"/>
    </location>
</feature>
<keyword evidence="2" id="KW-1185">Reference proteome</keyword>
<evidence type="ECO:0000313" key="2">
    <source>
        <dbReference type="Proteomes" id="UP000789702"/>
    </source>
</evidence>
<proteinExistence type="predicted"/>
<gene>
    <name evidence="1" type="ORF">DHETER_LOCUS11233</name>
</gene>
<feature type="non-terminal residue" evidence="1">
    <location>
        <position position="1"/>
    </location>
</feature>
<accession>A0ACA9P6Q3</accession>
<dbReference type="EMBL" id="CAJVPU010023956">
    <property type="protein sequence ID" value="CAG8690590.1"/>
    <property type="molecule type" value="Genomic_DNA"/>
</dbReference>